<dbReference type="EMBL" id="JAUSRE010000013">
    <property type="protein sequence ID" value="MDP9889075.1"/>
    <property type="molecule type" value="Genomic_DNA"/>
</dbReference>
<evidence type="ECO:0000256" key="7">
    <source>
        <dbReference type="ARBA" id="ARBA00022967"/>
    </source>
</evidence>
<keyword evidence="1" id="KW-0813">Transport</keyword>
<feature type="domain" description="ABC transporter" evidence="10">
    <location>
        <begin position="18"/>
        <end position="259"/>
    </location>
</feature>
<gene>
    <name evidence="11" type="ORF">J2X98_002673</name>
</gene>
<dbReference type="SMART" id="SM00382">
    <property type="entry name" value="AAA"/>
    <property type="match status" value="2"/>
</dbReference>
<feature type="compositionally biased region" description="Basic and acidic residues" evidence="9">
    <location>
        <begin position="507"/>
        <end position="516"/>
    </location>
</feature>
<protein>
    <submittedName>
        <fullName evidence="11">Ribose transport system ATP-binding protein</fullName>
    </submittedName>
</protein>
<dbReference type="InterPro" id="IPR003593">
    <property type="entry name" value="AAA+_ATPase"/>
</dbReference>
<organism evidence="11 12">
    <name type="scientific">Pseudarthrobacter enclensis</name>
    <dbReference type="NCBI Taxonomy" id="993070"/>
    <lineage>
        <taxon>Bacteria</taxon>
        <taxon>Bacillati</taxon>
        <taxon>Actinomycetota</taxon>
        <taxon>Actinomycetes</taxon>
        <taxon>Micrococcales</taxon>
        <taxon>Micrococcaceae</taxon>
        <taxon>Pseudarthrobacter</taxon>
    </lineage>
</organism>
<reference evidence="11 12" key="1">
    <citation type="submission" date="2023-07" db="EMBL/GenBank/DDBJ databases">
        <title>Sorghum-associated microbial communities from plants grown in Nebraska, USA.</title>
        <authorList>
            <person name="Schachtman D."/>
        </authorList>
    </citation>
    <scope>NUCLEOTIDE SEQUENCE [LARGE SCALE GENOMIC DNA]</scope>
    <source>
        <strain evidence="11 12">CC222</strain>
    </source>
</reference>
<evidence type="ECO:0000313" key="11">
    <source>
        <dbReference type="EMBL" id="MDP9889075.1"/>
    </source>
</evidence>
<dbReference type="CDD" id="cd03215">
    <property type="entry name" value="ABC_Carb_Monos_II"/>
    <property type="match status" value="1"/>
</dbReference>
<evidence type="ECO:0000256" key="9">
    <source>
        <dbReference type="SAM" id="MobiDB-lite"/>
    </source>
</evidence>
<evidence type="ECO:0000259" key="10">
    <source>
        <dbReference type="PROSITE" id="PS50893"/>
    </source>
</evidence>
<dbReference type="CDD" id="cd03216">
    <property type="entry name" value="ABC_Carb_Monos_I"/>
    <property type="match status" value="1"/>
</dbReference>
<dbReference type="InterPro" id="IPR027417">
    <property type="entry name" value="P-loop_NTPase"/>
</dbReference>
<dbReference type="InterPro" id="IPR003439">
    <property type="entry name" value="ABC_transporter-like_ATP-bd"/>
</dbReference>
<dbReference type="GO" id="GO:0005524">
    <property type="term" value="F:ATP binding"/>
    <property type="evidence" value="ECO:0007669"/>
    <property type="project" value="UniProtKB-KW"/>
</dbReference>
<dbReference type="InterPro" id="IPR050107">
    <property type="entry name" value="ABC_carbohydrate_import_ATPase"/>
</dbReference>
<proteinExistence type="predicted"/>
<dbReference type="InterPro" id="IPR017871">
    <property type="entry name" value="ABC_transporter-like_CS"/>
</dbReference>
<sequence length="516" mass="56415">MAVPTEIASRQVNSAPALELRQVSKSFPGVRALKDVSLEVRQHEVVGLIGENGAGKSTLLKILTGIQRPDSGTMLAQNSEVVLRGVTEANRRGIAMVFQEQSLLENITVGENVLLGNEGETVQHGIYHWSKLNERAQEYLDIVGGGLKAEAPTHQLSFAKRQMVEVAKALASGQRGSHDPVILLDEPTSVLEHEEIQTLFRIVRELRKRASVVFVSHRLEEVLEICDRVYVMRDGEVVGECVPSEVTMDEMFSMMVGREHHAGYYHESRQLEARPEVRLEVINLSGRSFHNVSFTIAQGEVVSLMGVQESGREDIGRAIFGAIPTTGGTVRLDGKPLEPRTPADAVSKGVGYIPSERKVDGAVLAMSVGENLTLAHPDRVSSGPFLNPALEKKTIKSWIETLRVKTPSAETPIRNLSGGNQQKVVLAKWLLDPELKLLILDTPTRGLDVGAKADVYALIRDLAAKGLAVLLIADTLEEGISMSHRVLTMKDGRITGEMASTPGNRPHRTDVLEKMV</sequence>
<evidence type="ECO:0000256" key="8">
    <source>
        <dbReference type="ARBA" id="ARBA00023136"/>
    </source>
</evidence>
<dbReference type="PANTHER" id="PTHR43790:SF3">
    <property type="entry name" value="D-ALLOSE IMPORT ATP-BINDING PROTEIN ALSA-RELATED"/>
    <property type="match status" value="1"/>
</dbReference>
<keyword evidence="3" id="KW-0762">Sugar transport</keyword>
<keyword evidence="8" id="KW-0472">Membrane</keyword>
<feature type="region of interest" description="Disordered" evidence="9">
    <location>
        <begin position="495"/>
        <end position="516"/>
    </location>
</feature>
<dbReference type="Pfam" id="PF00005">
    <property type="entry name" value="ABC_tran"/>
    <property type="match status" value="2"/>
</dbReference>
<keyword evidence="2" id="KW-1003">Cell membrane</keyword>
<dbReference type="PROSITE" id="PS50893">
    <property type="entry name" value="ABC_TRANSPORTER_2"/>
    <property type="match status" value="2"/>
</dbReference>
<evidence type="ECO:0000256" key="5">
    <source>
        <dbReference type="ARBA" id="ARBA00022741"/>
    </source>
</evidence>
<dbReference type="PROSITE" id="PS00211">
    <property type="entry name" value="ABC_TRANSPORTER_1"/>
    <property type="match status" value="1"/>
</dbReference>
<accession>A0ABT9RWF1</accession>
<dbReference type="Proteomes" id="UP001226577">
    <property type="component" value="Unassembled WGS sequence"/>
</dbReference>
<evidence type="ECO:0000256" key="4">
    <source>
        <dbReference type="ARBA" id="ARBA00022737"/>
    </source>
</evidence>
<keyword evidence="5" id="KW-0547">Nucleotide-binding</keyword>
<keyword evidence="6 11" id="KW-0067">ATP-binding</keyword>
<dbReference type="Gene3D" id="3.40.50.300">
    <property type="entry name" value="P-loop containing nucleotide triphosphate hydrolases"/>
    <property type="match status" value="2"/>
</dbReference>
<keyword evidence="7" id="KW-1278">Translocase</keyword>
<dbReference type="PANTHER" id="PTHR43790">
    <property type="entry name" value="CARBOHYDRATE TRANSPORT ATP-BINDING PROTEIN MG119-RELATED"/>
    <property type="match status" value="1"/>
</dbReference>
<evidence type="ECO:0000256" key="3">
    <source>
        <dbReference type="ARBA" id="ARBA00022597"/>
    </source>
</evidence>
<dbReference type="SUPFAM" id="SSF52540">
    <property type="entry name" value="P-loop containing nucleoside triphosphate hydrolases"/>
    <property type="match status" value="2"/>
</dbReference>
<evidence type="ECO:0000256" key="2">
    <source>
        <dbReference type="ARBA" id="ARBA00022475"/>
    </source>
</evidence>
<evidence type="ECO:0000313" key="12">
    <source>
        <dbReference type="Proteomes" id="UP001226577"/>
    </source>
</evidence>
<feature type="domain" description="ABC transporter" evidence="10">
    <location>
        <begin position="271"/>
        <end position="516"/>
    </location>
</feature>
<evidence type="ECO:0000256" key="6">
    <source>
        <dbReference type="ARBA" id="ARBA00022840"/>
    </source>
</evidence>
<dbReference type="RefSeq" id="WP_307308872.1">
    <property type="nucleotide sequence ID" value="NZ_JAUSRE010000013.1"/>
</dbReference>
<name>A0ABT9RWF1_9MICC</name>
<keyword evidence="4" id="KW-0677">Repeat</keyword>
<evidence type="ECO:0000256" key="1">
    <source>
        <dbReference type="ARBA" id="ARBA00022448"/>
    </source>
</evidence>
<comment type="caution">
    <text evidence="11">The sequence shown here is derived from an EMBL/GenBank/DDBJ whole genome shotgun (WGS) entry which is preliminary data.</text>
</comment>
<keyword evidence="12" id="KW-1185">Reference proteome</keyword>